<dbReference type="Gene3D" id="1.10.720.30">
    <property type="entry name" value="SAP domain"/>
    <property type="match status" value="1"/>
</dbReference>
<accession>A0A099P6D3</accession>
<name>A0A099P6D3_PICKU</name>
<dbReference type="InterPro" id="IPR003034">
    <property type="entry name" value="SAP_dom"/>
</dbReference>
<evidence type="ECO:0000313" key="10">
    <source>
        <dbReference type="EMBL" id="KGK40455.1"/>
    </source>
</evidence>
<feature type="region of interest" description="Disordered" evidence="6">
    <location>
        <begin position="61"/>
        <end position="149"/>
    </location>
</feature>
<evidence type="ECO:0000256" key="4">
    <source>
        <dbReference type="ARBA" id="ARBA00022989"/>
    </source>
</evidence>
<dbReference type="GO" id="GO:0000297">
    <property type="term" value="F:spermine transmembrane transporter activity"/>
    <property type="evidence" value="ECO:0007669"/>
    <property type="project" value="TreeGrafter"/>
</dbReference>
<evidence type="ECO:0000256" key="7">
    <source>
        <dbReference type="SAM" id="Phobius"/>
    </source>
</evidence>
<feature type="transmembrane region" description="Helical" evidence="7">
    <location>
        <begin position="445"/>
        <end position="467"/>
    </location>
</feature>
<dbReference type="EMBL" id="JQFK01000002">
    <property type="protein sequence ID" value="KGK40455.1"/>
    <property type="molecule type" value="Genomic_DNA"/>
</dbReference>
<dbReference type="eggNOG" id="KOG0255">
    <property type="taxonomic scope" value="Eukaryota"/>
</dbReference>
<feature type="transmembrane region" description="Helical" evidence="7">
    <location>
        <begin position="721"/>
        <end position="741"/>
    </location>
</feature>
<dbReference type="Proteomes" id="UP000029867">
    <property type="component" value="Unassembled WGS sequence"/>
</dbReference>
<reference evidence="11" key="1">
    <citation type="journal article" date="2014" name="Microb. Cell Fact.">
        <title>Exploiting Issatchenkia orientalis SD108 for succinic acid production.</title>
        <authorList>
            <person name="Xiao H."/>
            <person name="Shao Z."/>
            <person name="Jiang Y."/>
            <person name="Dole S."/>
            <person name="Zhao H."/>
        </authorList>
    </citation>
    <scope>NUCLEOTIDE SEQUENCE [LARGE SCALE GENOMIC DNA]</scope>
    <source>
        <strain evidence="11">SD108</strain>
    </source>
</reference>
<feature type="region of interest" description="Disordered" evidence="6">
    <location>
        <begin position="253"/>
        <end position="289"/>
    </location>
</feature>
<feature type="transmembrane region" description="Helical" evidence="7">
    <location>
        <begin position="319"/>
        <end position="344"/>
    </location>
</feature>
<proteinExistence type="predicted"/>
<dbReference type="PROSITE" id="PS50850">
    <property type="entry name" value="MFS"/>
    <property type="match status" value="1"/>
</dbReference>
<dbReference type="HOGENOM" id="CLU_008455_11_5_1"/>
<evidence type="ECO:0000256" key="1">
    <source>
        <dbReference type="ARBA" id="ARBA00004141"/>
    </source>
</evidence>
<dbReference type="InterPro" id="IPR036259">
    <property type="entry name" value="MFS_trans_sf"/>
</dbReference>
<feature type="transmembrane region" description="Helical" evidence="7">
    <location>
        <begin position="587"/>
        <end position="608"/>
    </location>
</feature>
<dbReference type="CDD" id="cd17323">
    <property type="entry name" value="MFS_Tpo1_MDR_like"/>
    <property type="match status" value="1"/>
</dbReference>
<feature type="compositionally biased region" description="Low complexity" evidence="6">
    <location>
        <begin position="89"/>
        <end position="112"/>
    </location>
</feature>
<organism evidence="10 11">
    <name type="scientific">Pichia kudriavzevii</name>
    <name type="common">Yeast</name>
    <name type="synonym">Issatchenkia orientalis</name>
    <dbReference type="NCBI Taxonomy" id="4909"/>
    <lineage>
        <taxon>Eukaryota</taxon>
        <taxon>Fungi</taxon>
        <taxon>Dikarya</taxon>
        <taxon>Ascomycota</taxon>
        <taxon>Saccharomycotina</taxon>
        <taxon>Pichiomycetes</taxon>
        <taxon>Pichiales</taxon>
        <taxon>Pichiaceae</taxon>
        <taxon>Pichia</taxon>
    </lineage>
</organism>
<dbReference type="InterPro" id="IPR036361">
    <property type="entry name" value="SAP_dom_sf"/>
</dbReference>
<evidence type="ECO:0000256" key="2">
    <source>
        <dbReference type="ARBA" id="ARBA00022448"/>
    </source>
</evidence>
<dbReference type="PANTHER" id="PTHR23502">
    <property type="entry name" value="MAJOR FACILITATOR SUPERFAMILY"/>
    <property type="match status" value="1"/>
</dbReference>
<comment type="caution">
    <text evidence="10">The sequence shown here is derived from an EMBL/GenBank/DDBJ whole genome shotgun (WGS) entry which is preliminary data.</text>
</comment>
<dbReference type="GO" id="GO:0005886">
    <property type="term" value="C:plasma membrane"/>
    <property type="evidence" value="ECO:0007669"/>
    <property type="project" value="TreeGrafter"/>
</dbReference>
<dbReference type="Pfam" id="PF07690">
    <property type="entry name" value="MFS_1"/>
    <property type="match status" value="1"/>
</dbReference>
<sequence>MVLKGENAKPKKFGLRLQDEMTKYATLLKGKLQELLAERGLPTDGTKDVLVERLEESDKIAAELDQDLEEPVANSSQGATTDKNVEDQTVPTTNDATVTDATTTPTAVGDATESLQARADSTHSKDSLSPPSKEVQQHLQSYLMSSHSSSVSSISSIDNRIDAENAPQVYDPEDAQSQISGNLSSTLSRAESLRMVKTETSKSLKDRGLSRAVSIADPVRPSTVENPIFPEEYTLETETGLVPVQTLREIGRSRAATKSQISRTSSKTPTKIPTQVPTDVESLQPHDESTKPFDPEIQFVTFTLNDPENPHNWKPILRWTFTIVLSLMVVCVAFGSSIVTGSLGPMSEKYHVSTEVSILSCSLMVLGFSVGPLLWSPLSEQIGRRPVYFISFGLYFIFNIPCAVAPNIGTILVCRFLCGVFAASGLANVGGSISDMFPTETRGKAIAYFAAAPYGGPVIGPLVGGFISRYDGRISLIFWVNFAFAGLMWLVGSLIPETYAPVILKKKAKRLRKETGNEKIMTEQEAAGLSLKELVQTCLYRPLKFAITEPVLDLMCFYVCLIYSLLYAFFFAYPVVFGELYNYGDDLVGLVLIPIIIGAFLALLTTPVIENAYVKMCHRRDPTPEDRLVGAMIGSPFPAIALWILGATSEKHVIWVGPASSGLAFGYGMVLIYYSLNNYIIDTYAKYAASALATKVFLRSAGGAAFPLFTMQMYHKLGLHWASWLLAFITTAMVALPFAFYKWGAQLRKKFCKENYSAFPWDDEEENTDSSIEKN</sequence>
<dbReference type="FunFam" id="1.20.1250.20:FF:000011">
    <property type="entry name" value="MFS multidrug transporter, putative"/>
    <property type="match status" value="1"/>
</dbReference>
<evidence type="ECO:0000256" key="3">
    <source>
        <dbReference type="ARBA" id="ARBA00022692"/>
    </source>
</evidence>
<keyword evidence="5 7" id="KW-0472">Membrane</keyword>
<evidence type="ECO:0000256" key="6">
    <source>
        <dbReference type="SAM" id="MobiDB-lite"/>
    </source>
</evidence>
<dbReference type="VEuPathDB" id="FungiDB:C5L36_0C03390"/>
<feature type="transmembrane region" description="Helical" evidence="7">
    <location>
        <begin position="356"/>
        <end position="375"/>
    </location>
</feature>
<dbReference type="Pfam" id="PF02037">
    <property type="entry name" value="SAP"/>
    <property type="match status" value="1"/>
</dbReference>
<feature type="transmembrane region" description="Helical" evidence="7">
    <location>
        <begin position="479"/>
        <end position="504"/>
    </location>
</feature>
<evidence type="ECO:0008006" key="12">
    <source>
        <dbReference type="Google" id="ProtNLM"/>
    </source>
</evidence>
<feature type="transmembrane region" description="Helical" evidence="7">
    <location>
        <begin position="551"/>
        <end position="575"/>
    </location>
</feature>
<comment type="subcellular location">
    <subcellularLocation>
        <location evidence="1">Membrane</location>
        <topology evidence="1">Multi-pass membrane protein</topology>
    </subcellularLocation>
</comment>
<dbReference type="InterPro" id="IPR011701">
    <property type="entry name" value="MFS"/>
</dbReference>
<feature type="transmembrane region" description="Helical" evidence="7">
    <location>
        <begin position="652"/>
        <end position="676"/>
    </location>
</feature>
<evidence type="ECO:0000313" key="11">
    <source>
        <dbReference type="Proteomes" id="UP000029867"/>
    </source>
</evidence>
<feature type="transmembrane region" description="Helical" evidence="7">
    <location>
        <begin position="387"/>
        <end position="406"/>
    </location>
</feature>
<feature type="compositionally biased region" description="Polar residues" evidence="6">
    <location>
        <begin position="73"/>
        <end position="82"/>
    </location>
</feature>
<feature type="compositionally biased region" description="Polar residues" evidence="6">
    <location>
        <begin position="256"/>
        <end position="277"/>
    </location>
</feature>
<keyword evidence="2" id="KW-0813">Transport</keyword>
<dbReference type="SMART" id="SM00513">
    <property type="entry name" value="SAP"/>
    <property type="match status" value="1"/>
</dbReference>
<keyword evidence="3 7" id="KW-0812">Transmembrane</keyword>
<feature type="transmembrane region" description="Helical" evidence="7">
    <location>
        <begin position="628"/>
        <end position="646"/>
    </location>
</feature>
<dbReference type="PANTHER" id="PTHR23502:SF132">
    <property type="entry name" value="POLYAMINE TRANSPORTER 2-RELATED"/>
    <property type="match status" value="1"/>
</dbReference>
<feature type="domain" description="Major facilitator superfamily (MFS) profile" evidence="9">
    <location>
        <begin position="321"/>
        <end position="750"/>
    </location>
</feature>
<dbReference type="Gene3D" id="1.20.1250.20">
    <property type="entry name" value="MFS general substrate transporter like domains"/>
    <property type="match status" value="1"/>
</dbReference>
<dbReference type="AlphaFoldDB" id="A0A099P6D3"/>
<dbReference type="InterPro" id="IPR020846">
    <property type="entry name" value="MFS_dom"/>
</dbReference>
<dbReference type="PROSITE" id="PS50800">
    <property type="entry name" value="SAP"/>
    <property type="match status" value="1"/>
</dbReference>
<feature type="transmembrane region" description="Helical" evidence="7">
    <location>
        <begin position="696"/>
        <end position="715"/>
    </location>
</feature>
<dbReference type="SUPFAM" id="SSF103473">
    <property type="entry name" value="MFS general substrate transporter"/>
    <property type="match status" value="1"/>
</dbReference>
<gene>
    <name evidence="10" type="ORF">JL09_g373</name>
</gene>
<evidence type="ECO:0000259" key="9">
    <source>
        <dbReference type="PROSITE" id="PS50850"/>
    </source>
</evidence>
<dbReference type="SUPFAM" id="SSF68906">
    <property type="entry name" value="SAP domain"/>
    <property type="match status" value="1"/>
</dbReference>
<feature type="domain" description="SAP" evidence="8">
    <location>
        <begin position="24"/>
        <end position="58"/>
    </location>
</feature>
<keyword evidence="4 7" id="KW-1133">Transmembrane helix</keyword>
<dbReference type="GO" id="GO:0000329">
    <property type="term" value="C:fungal-type vacuole membrane"/>
    <property type="evidence" value="ECO:0007669"/>
    <property type="project" value="TreeGrafter"/>
</dbReference>
<dbReference type="VEuPathDB" id="FungiDB:C5L36_0C03380"/>
<protein>
    <recommendedName>
        <fullName evidence="12">Polyamine transporter 3</fullName>
    </recommendedName>
</protein>
<evidence type="ECO:0000256" key="5">
    <source>
        <dbReference type="ARBA" id="ARBA00023136"/>
    </source>
</evidence>
<evidence type="ECO:0000259" key="8">
    <source>
        <dbReference type="PROSITE" id="PS50800"/>
    </source>
</evidence>
<feature type="transmembrane region" description="Helical" evidence="7">
    <location>
        <begin position="412"/>
        <end position="433"/>
    </location>
</feature>